<feature type="region of interest" description="Disordered" evidence="7">
    <location>
        <begin position="11"/>
        <end position="35"/>
    </location>
</feature>
<evidence type="ECO:0000256" key="1">
    <source>
        <dbReference type="ARBA" id="ARBA00004651"/>
    </source>
</evidence>
<reference evidence="9 10" key="1">
    <citation type="journal article" date="2019" name="Int. J. Syst. Evol. Microbiol.">
        <title>Azospirillum ramasamyi sp. nov., a novel diazotrophic bacterium isolated from fermented bovine products.</title>
        <authorList>
            <person name="Anandham R."/>
            <person name="Heo J."/>
            <person name="Krishnamoorthy R."/>
            <person name="SenthilKumar M."/>
            <person name="Gopal N.O."/>
            <person name="Kim S.J."/>
            <person name="Kwon S.W."/>
        </authorList>
    </citation>
    <scope>NUCLEOTIDE SEQUENCE [LARGE SCALE GENOMIC DNA]</scope>
    <source>
        <strain evidence="9 10">M2T2B2</strain>
    </source>
</reference>
<dbReference type="AlphaFoldDB" id="A0A2U9S1I8"/>
<evidence type="ECO:0000256" key="8">
    <source>
        <dbReference type="SAM" id="Phobius"/>
    </source>
</evidence>
<comment type="subcellular location">
    <subcellularLocation>
        <location evidence="1">Cell membrane</location>
        <topology evidence="1">Multi-pass membrane protein</topology>
    </subcellularLocation>
</comment>
<dbReference type="RefSeq" id="WP_111065548.1">
    <property type="nucleotide sequence ID" value="NZ_CP029829.1"/>
</dbReference>
<evidence type="ECO:0000313" key="9">
    <source>
        <dbReference type="EMBL" id="AWU92977.1"/>
    </source>
</evidence>
<keyword evidence="3" id="KW-1003">Cell membrane</keyword>
<evidence type="ECO:0000313" key="10">
    <source>
        <dbReference type="Proteomes" id="UP000249605"/>
    </source>
</evidence>
<proteinExistence type="inferred from homology"/>
<dbReference type="Proteomes" id="UP000249605">
    <property type="component" value="Chromosome"/>
</dbReference>
<dbReference type="PANTHER" id="PTHR34857">
    <property type="entry name" value="SLL0384 PROTEIN"/>
    <property type="match status" value="1"/>
</dbReference>
<accession>A0A2U9S1I8</accession>
<organism evidence="9 10">
    <name type="scientific">Azospirillum ramasamyi</name>
    <dbReference type="NCBI Taxonomy" id="682998"/>
    <lineage>
        <taxon>Bacteria</taxon>
        <taxon>Pseudomonadati</taxon>
        <taxon>Pseudomonadota</taxon>
        <taxon>Alphaproteobacteria</taxon>
        <taxon>Rhodospirillales</taxon>
        <taxon>Azospirillaceae</taxon>
        <taxon>Azospirillum</taxon>
    </lineage>
</organism>
<dbReference type="KEGG" id="azm:DM194_01120"/>
<feature type="transmembrane region" description="Helical" evidence="8">
    <location>
        <begin position="127"/>
        <end position="146"/>
    </location>
</feature>
<feature type="transmembrane region" description="Helical" evidence="8">
    <location>
        <begin position="44"/>
        <end position="77"/>
    </location>
</feature>
<keyword evidence="5 8" id="KW-1133">Transmembrane helix</keyword>
<dbReference type="EMBL" id="CP029829">
    <property type="protein sequence ID" value="AWU92977.1"/>
    <property type="molecule type" value="Genomic_DNA"/>
</dbReference>
<evidence type="ECO:0000256" key="3">
    <source>
        <dbReference type="ARBA" id="ARBA00022475"/>
    </source>
</evidence>
<dbReference type="GO" id="GO:0043190">
    <property type="term" value="C:ATP-binding cassette (ABC) transporter complex"/>
    <property type="evidence" value="ECO:0007669"/>
    <property type="project" value="InterPro"/>
</dbReference>
<dbReference type="InterPro" id="IPR012809">
    <property type="entry name" value="ECF_CbiQ"/>
</dbReference>
<evidence type="ECO:0000256" key="6">
    <source>
        <dbReference type="ARBA" id="ARBA00023136"/>
    </source>
</evidence>
<protein>
    <submittedName>
        <fullName evidence="9">Cobalt ECF transporter T component CbiQ</fullName>
    </submittedName>
</protein>
<keyword evidence="6 8" id="KW-0472">Membrane</keyword>
<dbReference type="Pfam" id="PF02361">
    <property type="entry name" value="CbiQ"/>
    <property type="match status" value="1"/>
</dbReference>
<dbReference type="PANTHER" id="PTHR34857:SF2">
    <property type="entry name" value="SLL0384 PROTEIN"/>
    <property type="match status" value="1"/>
</dbReference>
<feature type="transmembrane region" description="Helical" evidence="8">
    <location>
        <begin position="254"/>
        <end position="272"/>
    </location>
</feature>
<dbReference type="InterPro" id="IPR051611">
    <property type="entry name" value="ECF_transporter_component"/>
</dbReference>
<feature type="transmembrane region" description="Helical" evidence="8">
    <location>
        <begin position="89"/>
        <end position="107"/>
    </location>
</feature>
<evidence type="ECO:0000256" key="7">
    <source>
        <dbReference type="SAM" id="MobiDB-lite"/>
    </source>
</evidence>
<evidence type="ECO:0000256" key="5">
    <source>
        <dbReference type="ARBA" id="ARBA00022989"/>
    </source>
</evidence>
<evidence type="ECO:0000256" key="4">
    <source>
        <dbReference type="ARBA" id="ARBA00022692"/>
    </source>
</evidence>
<name>A0A2U9S1I8_9PROT</name>
<keyword evidence="10" id="KW-1185">Reference proteome</keyword>
<gene>
    <name evidence="9" type="primary">cbiQ</name>
    <name evidence="9" type="ORF">DM194_01120</name>
</gene>
<dbReference type="OrthoDB" id="4533at2"/>
<evidence type="ECO:0000256" key="2">
    <source>
        <dbReference type="ARBA" id="ARBA00008564"/>
    </source>
</evidence>
<comment type="similarity">
    <text evidence="2">Belongs to the CbiQ family.</text>
</comment>
<dbReference type="CDD" id="cd16914">
    <property type="entry name" value="EcfT"/>
    <property type="match status" value="1"/>
</dbReference>
<dbReference type="NCBIfam" id="TIGR02454">
    <property type="entry name" value="ECF_T_CbiQ"/>
    <property type="match status" value="1"/>
</dbReference>
<dbReference type="InterPro" id="IPR003339">
    <property type="entry name" value="ABC/ECF_trnsptr_transmembrane"/>
</dbReference>
<feature type="compositionally biased region" description="Gly residues" evidence="7">
    <location>
        <begin position="15"/>
        <end position="35"/>
    </location>
</feature>
<sequence>MSSIPTRLHLSSAPHGGGHAGTSGSGEGPQGGGPIGTLDPRSRLLALAGFALLVVVGLDGTAAVALASGFAVMLAAAARLPVVATLRKVAALDGFMLMALVSLPFTVPGPAWVTVAGLPVSLEGMERALVILLKGNAVALAILALAGTMDTVTLGRALSRLGAPDKFVHLYFFTIRYLDVLGEEYRRLRTAMKARAFRLTAGRHGWRSLGWLFGMLMVRSVERAERITEAMRCRGFDGRLRSLRDDGPFRRQDGVFALVSTAGLVLLIAVAGL</sequence>
<keyword evidence="4 8" id="KW-0812">Transmembrane</keyword>
<dbReference type="GO" id="GO:0006824">
    <property type="term" value="P:cobalt ion transport"/>
    <property type="evidence" value="ECO:0007669"/>
    <property type="project" value="InterPro"/>
</dbReference>